<organism evidence="2 3">
    <name type="scientific">Dichotomopilus funicola</name>
    <dbReference type="NCBI Taxonomy" id="1934379"/>
    <lineage>
        <taxon>Eukaryota</taxon>
        <taxon>Fungi</taxon>
        <taxon>Dikarya</taxon>
        <taxon>Ascomycota</taxon>
        <taxon>Pezizomycotina</taxon>
        <taxon>Sordariomycetes</taxon>
        <taxon>Sordariomycetidae</taxon>
        <taxon>Sordariales</taxon>
        <taxon>Chaetomiaceae</taxon>
        <taxon>Dichotomopilus</taxon>
    </lineage>
</organism>
<feature type="transmembrane region" description="Helical" evidence="1">
    <location>
        <begin position="39"/>
        <end position="63"/>
    </location>
</feature>
<accession>A0AAN6ZME3</accession>
<evidence type="ECO:0000313" key="2">
    <source>
        <dbReference type="EMBL" id="KAK4142581.1"/>
    </source>
</evidence>
<keyword evidence="1" id="KW-1133">Transmembrane helix</keyword>
<keyword evidence="1" id="KW-0472">Membrane</keyword>
<keyword evidence="3" id="KW-1185">Reference proteome</keyword>
<gene>
    <name evidence="2" type="ORF">C8A04DRAFT_38225</name>
</gene>
<evidence type="ECO:0000313" key="3">
    <source>
        <dbReference type="Proteomes" id="UP001302676"/>
    </source>
</evidence>
<dbReference type="Proteomes" id="UP001302676">
    <property type="component" value="Unassembled WGS sequence"/>
</dbReference>
<dbReference type="EMBL" id="MU853596">
    <property type="protein sequence ID" value="KAK4142581.1"/>
    <property type="molecule type" value="Genomic_DNA"/>
</dbReference>
<keyword evidence="1" id="KW-0812">Transmembrane</keyword>
<reference evidence="2" key="2">
    <citation type="submission" date="2023-05" db="EMBL/GenBank/DDBJ databases">
        <authorList>
            <consortium name="Lawrence Berkeley National Laboratory"/>
            <person name="Steindorff A."/>
            <person name="Hensen N."/>
            <person name="Bonometti L."/>
            <person name="Westerberg I."/>
            <person name="Brannstrom I.O."/>
            <person name="Guillou S."/>
            <person name="Cros-Aarteil S."/>
            <person name="Calhoun S."/>
            <person name="Haridas S."/>
            <person name="Kuo A."/>
            <person name="Mondo S."/>
            <person name="Pangilinan J."/>
            <person name="Riley R."/>
            <person name="Labutti K."/>
            <person name="Andreopoulos B."/>
            <person name="Lipzen A."/>
            <person name="Chen C."/>
            <person name="Yanf M."/>
            <person name="Daum C."/>
            <person name="Ng V."/>
            <person name="Clum A."/>
            <person name="Ohm R."/>
            <person name="Martin F."/>
            <person name="Silar P."/>
            <person name="Natvig D."/>
            <person name="Lalanne C."/>
            <person name="Gautier V."/>
            <person name="Ament-Velasquez S.L."/>
            <person name="Kruys A."/>
            <person name="Hutchinson M.I."/>
            <person name="Powell A.J."/>
            <person name="Barry K."/>
            <person name="Miller A.N."/>
            <person name="Grigoriev I.V."/>
            <person name="Debuchy R."/>
            <person name="Gladieux P."/>
            <person name="Thoren M.H."/>
            <person name="Johannesson H."/>
        </authorList>
    </citation>
    <scope>NUCLEOTIDE SEQUENCE</scope>
    <source>
        <strain evidence="2">CBS 141.50</strain>
    </source>
</reference>
<sequence length="146" mass="16439">MALLAASRTAPTVSLAPRPDIISALHPLVTSAVYFQHFLSSVAFHLFVRTYFAASVVATLTLWMSKTIAWRTLLVSKFLAIRSLLLARRTTWSVWDCKRARRFRKRLEFELYILLVGGGNTVLLVVFWPGWIMLGVLGCGVWLLTG</sequence>
<name>A0AAN6ZME3_9PEZI</name>
<dbReference type="AlphaFoldDB" id="A0AAN6ZME3"/>
<dbReference type="GeneID" id="87820779"/>
<feature type="transmembrane region" description="Helical" evidence="1">
    <location>
        <begin position="111"/>
        <end position="144"/>
    </location>
</feature>
<dbReference type="RefSeq" id="XP_062635952.1">
    <property type="nucleotide sequence ID" value="XM_062784166.1"/>
</dbReference>
<reference evidence="2" key="1">
    <citation type="journal article" date="2023" name="Mol. Phylogenet. Evol.">
        <title>Genome-scale phylogeny and comparative genomics of the fungal order Sordariales.</title>
        <authorList>
            <person name="Hensen N."/>
            <person name="Bonometti L."/>
            <person name="Westerberg I."/>
            <person name="Brannstrom I.O."/>
            <person name="Guillou S."/>
            <person name="Cros-Aarteil S."/>
            <person name="Calhoun S."/>
            <person name="Haridas S."/>
            <person name="Kuo A."/>
            <person name="Mondo S."/>
            <person name="Pangilinan J."/>
            <person name="Riley R."/>
            <person name="LaButti K."/>
            <person name="Andreopoulos B."/>
            <person name="Lipzen A."/>
            <person name="Chen C."/>
            <person name="Yan M."/>
            <person name="Daum C."/>
            <person name="Ng V."/>
            <person name="Clum A."/>
            <person name="Steindorff A."/>
            <person name="Ohm R.A."/>
            <person name="Martin F."/>
            <person name="Silar P."/>
            <person name="Natvig D.O."/>
            <person name="Lalanne C."/>
            <person name="Gautier V."/>
            <person name="Ament-Velasquez S.L."/>
            <person name="Kruys A."/>
            <person name="Hutchinson M.I."/>
            <person name="Powell A.J."/>
            <person name="Barry K."/>
            <person name="Miller A.N."/>
            <person name="Grigoriev I.V."/>
            <person name="Debuchy R."/>
            <person name="Gladieux P."/>
            <person name="Hiltunen Thoren M."/>
            <person name="Johannesson H."/>
        </authorList>
    </citation>
    <scope>NUCLEOTIDE SEQUENCE</scope>
    <source>
        <strain evidence="2">CBS 141.50</strain>
    </source>
</reference>
<comment type="caution">
    <text evidence="2">The sequence shown here is derived from an EMBL/GenBank/DDBJ whole genome shotgun (WGS) entry which is preliminary data.</text>
</comment>
<proteinExistence type="predicted"/>
<protein>
    <submittedName>
        <fullName evidence="2">Uncharacterized protein</fullName>
    </submittedName>
</protein>
<evidence type="ECO:0000256" key="1">
    <source>
        <dbReference type="SAM" id="Phobius"/>
    </source>
</evidence>